<evidence type="ECO:0000256" key="5">
    <source>
        <dbReference type="ARBA" id="ARBA00022833"/>
    </source>
</evidence>
<dbReference type="InterPro" id="IPR000834">
    <property type="entry name" value="Peptidase_M14"/>
</dbReference>
<organism evidence="8 9">
    <name type="scientific">Antarcticibacterium flavum</name>
    <dbReference type="NCBI Taxonomy" id="2058175"/>
    <lineage>
        <taxon>Bacteria</taxon>
        <taxon>Pseudomonadati</taxon>
        <taxon>Bacteroidota</taxon>
        <taxon>Flavobacteriia</taxon>
        <taxon>Flavobacteriales</taxon>
        <taxon>Flavobacteriaceae</taxon>
        <taxon>Antarcticibacterium</taxon>
    </lineage>
</organism>
<dbReference type="OrthoDB" id="1119199at2"/>
<keyword evidence="4" id="KW-0378">Hydrolase</keyword>
<keyword evidence="6" id="KW-0482">Metalloprotease</keyword>
<reference evidence="8 9" key="1">
    <citation type="submission" date="2019-06" db="EMBL/GenBank/DDBJ databases">
        <title>Complete genome sequence of Antarcticibacterium flavum KCTC 52984T from an Antarctic marine sediment.</title>
        <authorList>
            <person name="Lee Y.M."/>
            <person name="Shin S.C."/>
        </authorList>
    </citation>
    <scope>NUCLEOTIDE SEQUENCE [LARGE SCALE GENOMIC DNA]</scope>
    <source>
        <strain evidence="8 9">KCTC 52984</strain>
    </source>
</reference>
<gene>
    <name evidence="8" type="ORF">FHG64_00120</name>
</gene>
<keyword evidence="3" id="KW-0645">Protease</keyword>
<dbReference type="Gene3D" id="3.40.630.10">
    <property type="entry name" value="Zn peptidases"/>
    <property type="match status" value="1"/>
</dbReference>
<dbReference type="GO" id="GO:0004181">
    <property type="term" value="F:metallocarboxypeptidase activity"/>
    <property type="evidence" value="ECO:0007669"/>
    <property type="project" value="InterPro"/>
</dbReference>
<accession>A0A5B7WXR8</accession>
<evidence type="ECO:0000256" key="4">
    <source>
        <dbReference type="ARBA" id="ARBA00022801"/>
    </source>
</evidence>
<sequence>MEKTSITSYEDFIVNYSLYKEERLQGRYLNFDHIEKAIHEVGSAFKFYEVGKSHMGEPIHRITVGNGKIKIFAWSQMHGNESTTTKAVFDILKSFRIFANEEYIESLLKELQICFVPMLNPDGARAYTRVNSRGVDLNRDAHNREEEESKVLRKVYNEFKPHYCFNLHDQRTIFSAGPKPLPATISFLTPAMNEERSVTPSRKASMKVIVAMNERLQEKIPGMVGRYSDAFNINCTGDTFQSLDVPTILFEAGHYYNDYEREKVREFLVQALITALEVIAAKKINTKSEEDYFNIPQNEKLFFDVILRRALLKDQIVDIAIQYNEELVDNKIEFIPCIEKIEANLKFYGHKEIDCEEKEVKLSDGGEVSENVIVHNLLLKNEVLIIKYANN</sequence>
<evidence type="ECO:0000313" key="9">
    <source>
        <dbReference type="Proteomes" id="UP000309016"/>
    </source>
</evidence>
<evidence type="ECO:0000256" key="3">
    <source>
        <dbReference type="ARBA" id="ARBA00022670"/>
    </source>
</evidence>
<evidence type="ECO:0000313" key="8">
    <source>
        <dbReference type="EMBL" id="QCY67926.1"/>
    </source>
</evidence>
<evidence type="ECO:0000259" key="7">
    <source>
        <dbReference type="Pfam" id="PF00246"/>
    </source>
</evidence>
<feature type="domain" description="Peptidase M14" evidence="7">
    <location>
        <begin position="43"/>
        <end position="145"/>
    </location>
</feature>
<dbReference type="GO" id="GO:0008270">
    <property type="term" value="F:zinc ion binding"/>
    <property type="evidence" value="ECO:0007669"/>
    <property type="project" value="InterPro"/>
</dbReference>
<dbReference type="PANTHER" id="PTHR11705:SF143">
    <property type="entry name" value="SLL0236 PROTEIN"/>
    <property type="match status" value="1"/>
</dbReference>
<dbReference type="Pfam" id="PF00246">
    <property type="entry name" value="Peptidase_M14"/>
    <property type="match status" value="1"/>
</dbReference>
<dbReference type="AlphaFoldDB" id="A0A5B7WXR8"/>
<keyword evidence="5" id="KW-0862">Zinc</keyword>
<proteinExistence type="inferred from homology"/>
<dbReference type="KEGG" id="afla:FHG64_00120"/>
<dbReference type="GO" id="GO:0005615">
    <property type="term" value="C:extracellular space"/>
    <property type="evidence" value="ECO:0007669"/>
    <property type="project" value="TreeGrafter"/>
</dbReference>
<evidence type="ECO:0000256" key="1">
    <source>
        <dbReference type="ARBA" id="ARBA00001947"/>
    </source>
</evidence>
<comment type="cofactor">
    <cofactor evidence="1">
        <name>Zn(2+)</name>
        <dbReference type="ChEBI" id="CHEBI:29105"/>
    </cofactor>
</comment>
<evidence type="ECO:0000256" key="6">
    <source>
        <dbReference type="ARBA" id="ARBA00023049"/>
    </source>
</evidence>
<name>A0A5B7WXR8_9FLAO</name>
<evidence type="ECO:0000256" key="2">
    <source>
        <dbReference type="ARBA" id="ARBA00005988"/>
    </source>
</evidence>
<dbReference type="EMBL" id="CP040812">
    <property type="protein sequence ID" value="QCY67926.1"/>
    <property type="molecule type" value="Genomic_DNA"/>
</dbReference>
<dbReference type="Proteomes" id="UP000309016">
    <property type="component" value="Chromosome"/>
</dbReference>
<keyword evidence="9" id="KW-1185">Reference proteome</keyword>
<dbReference type="GO" id="GO:0006508">
    <property type="term" value="P:proteolysis"/>
    <property type="evidence" value="ECO:0007669"/>
    <property type="project" value="UniProtKB-KW"/>
</dbReference>
<dbReference type="RefSeq" id="WP_139064543.1">
    <property type="nucleotide sequence ID" value="NZ_CP040812.1"/>
</dbReference>
<dbReference type="SUPFAM" id="SSF53187">
    <property type="entry name" value="Zn-dependent exopeptidases"/>
    <property type="match status" value="1"/>
</dbReference>
<protein>
    <submittedName>
        <fullName evidence="8">Peptidase M14</fullName>
    </submittedName>
</protein>
<dbReference type="PANTHER" id="PTHR11705">
    <property type="entry name" value="PROTEASE FAMILY M14 CARBOXYPEPTIDASE A,B"/>
    <property type="match status" value="1"/>
</dbReference>
<comment type="similarity">
    <text evidence="2">Belongs to the peptidase M14 family.</text>
</comment>